<feature type="non-terminal residue" evidence="1">
    <location>
        <position position="79"/>
    </location>
</feature>
<name>A0A1A8R053_9TELE</name>
<reference evidence="1" key="2">
    <citation type="submission" date="2016-06" db="EMBL/GenBank/DDBJ databases">
        <title>The genome of a short-lived fish provides insights into sex chromosome evolution and the genetic control of aging.</title>
        <authorList>
            <person name="Reichwald K."/>
            <person name="Felder M."/>
            <person name="Petzold A."/>
            <person name="Koch P."/>
            <person name="Groth M."/>
            <person name="Platzer M."/>
        </authorList>
    </citation>
    <scope>NUCLEOTIDE SEQUENCE</scope>
    <source>
        <tissue evidence="1">Brain</tissue>
    </source>
</reference>
<dbReference type="EMBL" id="HAEH01013913">
    <property type="protein sequence ID" value="SBR98639.1"/>
    <property type="molecule type" value="Transcribed_RNA"/>
</dbReference>
<evidence type="ECO:0000313" key="1">
    <source>
        <dbReference type="EMBL" id="SBR98639.1"/>
    </source>
</evidence>
<gene>
    <name evidence="1" type="primary">Nfu_g_1_011403</name>
</gene>
<reference evidence="1" key="1">
    <citation type="submission" date="2016-05" db="EMBL/GenBank/DDBJ databases">
        <authorList>
            <person name="Lavstsen T."/>
            <person name="Jespersen J.S."/>
        </authorList>
    </citation>
    <scope>NUCLEOTIDE SEQUENCE</scope>
    <source>
        <tissue evidence="1">Brain</tissue>
    </source>
</reference>
<accession>A0A1A8R053</accession>
<sequence length="79" mass="8114">WALLLSCSDDIAHIALGERHETAAGGALALSMQMEARAAEVDAQPAESEAQAAKVEVRAAEVEARPAKSGAQVAKVDSS</sequence>
<dbReference type="AlphaFoldDB" id="A0A1A8R053"/>
<protein>
    <submittedName>
        <fullName evidence="1">Uncharacterized protein</fullName>
    </submittedName>
</protein>
<organism evidence="1">
    <name type="scientific">Nothobranchius rachovii</name>
    <name type="common">bluefin notho</name>
    <dbReference type="NCBI Taxonomy" id="451742"/>
    <lineage>
        <taxon>Eukaryota</taxon>
        <taxon>Metazoa</taxon>
        <taxon>Chordata</taxon>
        <taxon>Craniata</taxon>
        <taxon>Vertebrata</taxon>
        <taxon>Euteleostomi</taxon>
        <taxon>Actinopterygii</taxon>
        <taxon>Neopterygii</taxon>
        <taxon>Teleostei</taxon>
        <taxon>Neoteleostei</taxon>
        <taxon>Acanthomorphata</taxon>
        <taxon>Ovalentaria</taxon>
        <taxon>Atherinomorphae</taxon>
        <taxon>Cyprinodontiformes</taxon>
        <taxon>Nothobranchiidae</taxon>
        <taxon>Nothobranchius</taxon>
    </lineage>
</organism>
<proteinExistence type="predicted"/>
<feature type="non-terminal residue" evidence="1">
    <location>
        <position position="1"/>
    </location>
</feature>